<reference evidence="2" key="1">
    <citation type="journal article" date="2011" name="PLoS Genet.">
        <title>Genomic analysis of the necrotrophic fungal pathogens Sclerotinia sclerotiorum and Botrytis cinerea.</title>
        <authorList>
            <person name="Amselem J."/>
            <person name="Cuomo C.A."/>
            <person name="van Kan J.A."/>
            <person name="Viaud M."/>
            <person name="Benito E.P."/>
            <person name="Couloux A."/>
            <person name="Coutinho P.M."/>
            <person name="de Vries R.P."/>
            <person name="Dyer P.S."/>
            <person name="Fillinger S."/>
            <person name="Fournier E."/>
            <person name="Gout L."/>
            <person name="Hahn M."/>
            <person name="Kohn L."/>
            <person name="Lapalu N."/>
            <person name="Plummer K.M."/>
            <person name="Pradier J.M."/>
            <person name="Quevillon E."/>
            <person name="Sharon A."/>
            <person name="Simon A."/>
            <person name="ten Have A."/>
            <person name="Tudzynski B."/>
            <person name="Tudzynski P."/>
            <person name="Wincker P."/>
            <person name="Andrew M."/>
            <person name="Anthouard V."/>
            <person name="Beever R.E."/>
            <person name="Beffa R."/>
            <person name="Benoit I."/>
            <person name="Bouzid O."/>
            <person name="Brault B."/>
            <person name="Chen Z."/>
            <person name="Choquer M."/>
            <person name="Collemare J."/>
            <person name="Cotton P."/>
            <person name="Danchin E.G."/>
            <person name="Da Silva C."/>
            <person name="Gautier A."/>
            <person name="Giraud C."/>
            <person name="Giraud T."/>
            <person name="Gonzalez C."/>
            <person name="Grossetete S."/>
            <person name="Guldener U."/>
            <person name="Henrissat B."/>
            <person name="Howlett B.J."/>
            <person name="Kodira C."/>
            <person name="Kretschmer M."/>
            <person name="Lappartient A."/>
            <person name="Leroch M."/>
            <person name="Levis C."/>
            <person name="Mauceli E."/>
            <person name="Neuveglise C."/>
            <person name="Oeser B."/>
            <person name="Pearson M."/>
            <person name="Poulain J."/>
            <person name="Poussereau N."/>
            <person name="Quesneville H."/>
            <person name="Rascle C."/>
            <person name="Schumacher J."/>
            <person name="Segurens B."/>
            <person name="Sexton A."/>
            <person name="Silva E."/>
            <person name="Sirven C."/>
            <person name="Soanes D.M."/>
            <person name="Talbot N.J."/>
            <person name="Templeton M."/>
            <person name="Yandava C."/>
            <person name="Yarden O."/>
            <person name="Zeng Q."/>
            <person name="Rollins J.A."/>
            <person name="Lebrun M.H."/>
            <person name="Dickman M."/>
        </authorList>
    </citation>
    <scope>NUCLEOTIDE SEQUENCE [LARGE SCALE GENOMIC DNA]</scope>
    <source>
        <strain evidence="2">ATCC 18683 / 1980 / Ss-1</strain>
    </source>
</reference>
<name>A7EWE7_SCLS1</name>
<dbReference type="EMBL" id="CH476634">
    <property type="protein sequence ID" value="EDN93789.1"/>
    <property type="molecule type" value="Genomic_DNA"/>
</dbReference>
<sequence>MAESPGRGDFSPPVPRSVPQPYTHVHLRLPGADYFFKWVQLARAFMSD</sequence>
<proteinExistence type="predicted"/>
<dbReference type="GeneID" id="5485267"/>
<dbReference type="Proteomes" id="UP000001312">
    <property type="component" value="Unassembled WGS sequence"/>
</dbReference>
<dbReference type="KEGG" id="ssl:SS1G_09656"/>
<dbReference type="RefSeq" id="XP_001589023.1">
    <property type="nucleotide sequence ID" value="XM_001588973.1"/>
</dbReference>
<protein>
    <submittedName>
        <fullName evidence="1">Uncharacterized protein</fullName>
    </submittedName>
</protein>
<evidence type="ECO:0000313" key="1">
    <source>
        <dbReference type="EMBL" id="EDN93789.1"/>
    </source>
</evidence>
<gene>
    <name evidence="1" type="ORF">SS1G_09656</name>
</gene>
<dbReference type="InParanoid" id="A7EWE7"/>
<accession>A7EWE7</accession>
<keyword evidence="2" id="KW-1185">Reference proteome</keyword>
<organism evidence="1 2">
    <name type="scientific">Sclerotinia sclerotiorum (strain ATCC 18683 / 1980 / Ss-1)</name>
    <name type="common">White mold</name>
    <name type="synonym">Whetzelinia sclerotiorum</name>
    <dbReference type="NCBI Taxonomy" id="665079"/>
    <lineage>
        <taxon>Eukaryota</taxon>
        <taxon>Fungi</taxon>
        <taxon>Dikarya</taxon>
        <taxon>Ascomycota</taxon>
        <taxon>Pezizomycotina</taxon>
        <taxon>Leotiomycetes</taxon>
        <taxon>Helotiales</taxon>
        <taxon>Sclerotiniaceae</taxon>
        <taxon>Sclerotinia</taxon>
    </lineage>
</organism>
<dbReference type="AlphaFoldDB" id="A7EWE7"/>
<evidence type="ECO:0000313" key="2">
    <source>
        <dbReference type="Proteomes" id="UP000001312"/>
    </source>
</evidence>